<dbReference type="InterPro" id="IPR011989">
    <property type="entry name" value="ARM-like"/>
</dbReference>
<dbReference type="AlphaFoldDB" id="A0A0N5AZX9"/>
<organism evidence="1 2">
    <name type="scientific">Syphacia muris</name>
    <dbReference type="NCBI Taxonomy" id="451379"/>
    <lineage>
        <taxon>Eukaryota</taxon>
        <taxon>Metazoa</taxon>
        <taxon>Ecdysozoa</taxon>
        <taxon>Nematoda</taxon>
        <taxon>Chromadorea</taxon>
        <taxon>Rhabditida</taxon>
        <taxon>Spirurina</taxon>
        <taxon>Oxyuridomorpha</taxon>
        <taxon>Oxyuroidea</taxon>
        <taxon>Oxyuridae</taxon>
        <taxon>Syphacia</taxon>
    </lineage>
</organism>
<dbReference type="Proteomes" id="UP000046393">
    <property type="component" value="Unplaced"/>
</dbReference>
<evidence type="ECO:0000313" key="1">
    <source>
        <dbReference type="Proteomes" id="UP000046393"/>
    </source>
</evidence>
<sequence length="112" mass="12768">MEEIDEQLVTDIHRCPEKLFPQFLFGADTLKTVELLNRLILLSNGYEIVIDCLSCWQDVIGANYCLEPVAGELQQCNSDELLYQCLSLINQLLLFSPNAISKIRVQHELKGQ</sequence>
<accession>A0A0N5AZX9</accession>
<proteinExistence type="predicted"/>
<evidence type="ECO:0000313" key="2">
    <source>
        <dbReference type="WBParaSite" id="SMUV_0001056201-mRNA-1"/>
    </source>
</evidence>
<name>A0A0N5AZX9_9BILA</name>
<reference evidence="2" key="1">
    <citation type="submission" date="2017-02" db="UniProtKB">
        <authorList>
            <consortium name="WormBaseParasite"/>
        </authorList>
    </citation>
    <scope>IDENTIFICATION</scope>
</reference>
<keyword evidence="1" id="KW-1185">Reference proteome</keyword>
<dbReference type="WBParaSite" id="SMUV_0001056201-mRNA-1">
    <property type="protein sequence ID" value="SMUV_0001056201-mRNA-1"/>
    <property type="gene ID" value="SMUV_0001056201"/>
</dbReference>
<dbReference type="SUPFAM" id="SSF48371">
    <property type="entry name" value="ARM repeat"/>
    <property type="match status" value="1"/>
</dbReference>
<dbReference type="Gene3D" id="1.25.10.10">
    <property type="entry name" value="Leucine-rich Repeat Variant"/>
    <property type="match status" value="1"/>
</dbReference>
<protein>
    <submittedName>
        <fullName evidence="2">TIMELESS domain-containing protein</fullName>
    </submittedName>
</protein>
<dbReference type="InterPro" id="IPR016024">
    <property type="entry name" value="ARM-type_fold"/>
</dbReference>